<dbReference type="CDD" id="cd06662">
    <property type="entry name" value="SURF1"/>
    <property type="match status" value="1"/>
</dbReference>
<keyword evidence="5" id="KW-0496">Mitochondrion</keyword>
<feature type="transmembrane region" description="Helical" evidence="5">
    <location>
        <begin position="328"/>
        <end position="349"/>
    </location>
</feature>
<dbReference type="PROSITE" id="PS50895">
    <property type="entry name" value="SURF1"/>
    <property type="match status" value="1"/>
</dbReference>
<accession>A0A0H5C4K5</accession>
<dbReference type="RefSeq" id="XP_020072613.1">
    <property type="nucleotide sequence ID" value="XM_020214433.1"/>
</dbReference>
<comment type="subcellular location">
    <subcellularLocation>
        <location evidence="1">Membrane</location>
    </subcellularLocation>
    <subcellularLocation>
        <location evidence="5">Mitochondrion inner membrane</location>
        <topology evidence="5">Multi-pass membrane protein</topology>
    </subcellularLocation>
</comment>
<dbReference type="InterPro" id="IPR045214">
    <property type="entry name" value="Surf1/Surf4"/>
</dbReference>
<evidence type="ECO:0000256" key="1">
    <source>
        <dbReference type="ARBA" id="ARBA00004370"/>
    </source>
</evidence>
<dbReference type="STRING" id="983966.A0A0H5C4K5"/>
<evidence type="ECO:0000256" key="5">
    <source>
        <dbReference type="RuleBase" id="RU363076"/>
    </source>
</evidence>
<dbReference type="InterPro" id="IPR002994">
    <property type="entry name" value="Surf1/Shy1"/>
</dbReference>
<sequence>MFRYSLTKIIPRSTLTSQLRPLAVRSSQLQLGLHQYQSVNLRLKSQPSFQSRRTVITSNVDWKPIKTTDKEEWTLSKYIFLSLLILMPVISFMLGTWQLRRLKWKNNLIASSEDRLTYDPIPLPKNFDPEDAEDWQYRRVIVKGKFDHSREVFVGPKIKNEQKGYTLYTPLVRSDGGPDVLIERGFVTDNHVIPGTRSLHHLSVPMHEVEVECIIKMINPKPRITMQKTDPESRLWHVLDYNEMAEFTGCIPLHLAALVDLKDHPIETVTVTEPKPWWKVWASAKTHKETHLKDIKPEEVQEFSQYQFMNAGVPIGRTATIDFRNNHLQYIVTWYGLCFASSILLFIVLKKKPKDPMKDKLRHAHKFM</sequence>
<evidence type="ECO:0000313" key="9">
    <source>
        <dbReference type="Proteomes" id="UP000094389"/>
    </source>
</evidence>
<dbReference type="GO" id="GO:0033617">
    <property type="term" value="P:mitochondrial respiratory chain complex IV assembly"/>
    <property type="evidence" value="ECO:0007669"/>
    <property type="project" value="TreeGrafter"/>
</dbReference>
<dbReference type="AlphaFoldDB" id="A0A0H5C4K5"/>
<reference evidence="8" key="2">
    <citation type="journal article" date="2015" name="J. Biotechnol.">
        <title>The structure of the Cyberlindnera jadinii genome and its relation to Candida utilis analyzed by the occurrence of single nucleotide polymorphisms.</title>
        <authorList>
            <person name="Rupp O."/>
            <person name="Brinkrolf K."/>
            <person name="Buerth C."/>
            <person name="Kunigo M."/>
            <person name="Schneider J."/>
            <person name="Jaenicke S."/>
            <person name="Goesmann A."/>
            <person name="Puehler A."/>
            <person name="Jaeger K.-E."/>
            <person name="Ernst J.F."/>
        </authorList>
    </citation>
    <scope>NUCLEOTIDE SEQUENCE [LARGE SCALE GENOMIC DNA]</scope>
    <source>
        <strain evidence="8">ATCC 18201 / CBS 1600 / BCRC 20928 / JCM 3617 / NBRC 0987 / NRRL Y-1542</strain>
    </source>
</reference>
<reference evidence="7 9" key="3">
    <citation type="journal article" date="2016" name="Proc. Natl. Acad. Sci. U.S.A.">
        <title>Comparative genomics of biotechnologically important yeasts.</title>
        <authorList>
            <person name="Riley R."/>
            <person name="Haridas S."/>
            <person name="Wolfe K.H."/>
            <person name="Lopes M.R."/>
            <person name="Hittinger C.T."/>
            <person name="Goeker M."/>
            <person name="Salamov A.A."/>
            <person name="Wisecaver J.H."/>
            <person name="Long T.M."/>
            <person name="Calvey C.H."/>
            <person name="Aerts A.L."/>
            <person name="Barry K.W."/>
            <person name="Choi C."/>
            <person name="Clum A."/>
            <person name="Coughlan A.Y."/>
            <person name="Deshpande S."/>
            <person name="Douglass A.P."/>
            <person name="Hanson S.J."/>
            <person name="Klenk H.-P."/>
            <person name="LaButti K.M."/>
            <person name="Lapidus A."/>
            <person name="Lindquist E.A."/>
            <person name="Lipzen A.M."/>
            <person name="Meier-Kolthoff J.P."/>
            <person name="Ohm R.A."/>
            <person name="Otillar R.P."/>
            <person name="Pangilinan J.L."/>
            <person name="Peng Y."/>
            <person name="Rokas A."/>
            <person name="Rosa C.A."/>
            <person name="Scheuner C."/>
            <person name="Sibirny A.A."/>
            <person name="Slot J.C."/>
            <person name="Stielow J.B."/>
            <person name="Sun H."/>
            <person name="Kurtzman C.P."/>
            <person name="Blackwell M."/>
            <person name="Grigoriev I.V."/>
            <person name="Jeffries T.W."/>
        </authorList>
    </citation>
    <scope>NUCLEOTIDE SEQUENCE [LARGE SCALE GENOMIC DNA]</scope>
    <source>
        <strain evidence="9">ATCC 18201 / CBS 1600 / BCRC 20928 / JCM 3617 / NBRC 0987 / NRRL Y-1542</strain>
        <strain evidence="7">NRRL Y-1542</strain>
    </source>
</reference>
<comment type="similarity">
    <text evidence="5">Belongs to the SURF1 family.</text>
</comment>
<evidence type="ECO:0000313" key="7">
    <source>
        <dbReference type="EMBL" id="ODV75574.1"/>
    </source>
</evidence>
<dbReference type="PANTHER" id="PTHR23427">
    <property type="entry name" value="SURFEIT LOCUS PROTEIN"/>
    <property type="match status" value="1"/>
</dbReference>
<evidence type="ECO:0000313" key="8">
    <source>
        <dbReference type="Proteomes" id="UP000038830"/>
    </source>
</evidence>
<reference evidence="6" key="1">
    <citation type="submission" date="2014-12" db="EMBL/GenBank/DDBJ databases">
        <authorList>
            <person name="Jaenicke S."/>
        </authorList>
    </citation>
    <scope>NUCLEOTIDE SEQUENCE [LARGE SCALE GENOMIC DNA]</scope>
    <source>
        <strain evidence="6">CBS1600</strain>
    </source>
</reference>
<feature type="transmembrane region" description="Helical" evidence="5">
    <location>
        <begin position="78"/>
        <end position="97"/>
    </location>
</feature>
<dbReference type="GO" id="GO:0005743">
    <property type="term" value="C:mitochondrial inner membrane"/>
    <property type="evidence" value="ECO:0007669"/>
    <property type="project" value="UniProtKB-SubCell"/>
</dbReference>
<evidence type="ECO:0000313" key="6">
    <source>
        <dbReference type="EMBL" id="CEP22692.1"/>
    </source>
</evidence>
<dbReference type="GeneID" id="30988829"/>
<proteinExistence type="inferred from homology"/>
<name>A0A0H5C4K5_CYBJN</name>
<protein>
    <recommendedName>
        <fullName evidence="5">SURF1-like protein</fullName>
    </recommendedName>
</protein>
<keyword evidence="5" id="KW-0999">Mitochondrion inner membrane</keyword>
<comment type="function">
    <text evidence="5">Probably involved in the biogenesis of the COX complex.</text>
</comment>
<dbReference type="EMBL" id="CDQK01000003">
    <property type="protein sequence ID" value="CEP22692.1"/>
    <property type="molecule type" value="Genomic_DNA"/>
</dbReference>
<keyword evidence="2 5" id="KW-0812">Transmembrane</keyword>
<dbReference type="OMA" id="YLGTWQL"/>
<dbReference type="Proteomes" id="UP000094389">
    <property type="component" value="Unassembled WGS sequence"/>
</dbReference>
<accession>A0A1E4S7R7</accession>
<dbReference type="OrthoDB" id="10040024at2759"/>
<keyword evidence="9" id="KW-1185">Reference proteome</keyword>
<gene>
    <name evidence="6" type="primary">SHY1</name>
    <name evidence="6" type="ORF">BN1211_3097</name>
    <name evidence="7" type="ORF">CYBJADRAFT_166291</name>
</gene>
<keyword evidence="4 5" id="KW-0472">Membrane</keyword>
<dbReference type="Pfam" id="PF02104">
    <property type="entry name" value="SURF1"/>
    <property type="match status" value="1"/>
</dbReference>
<dbReference type="Proteomes" id="UP000038830">
    <property type="component" value="Unassembled WGS sequence"/>
</dbReference>
<evidence type="ECO:0000256" key="3">
    <source>
        <dbReference type="ARBA" id="ARBA00022989"/>
    </source>
</evidence>
<evidence type="ECO:0000256" key="2">
    <source>
        <dbReference type="ARBA" id="ARBA00022692"/>
    </source>
</evidence>
<dbReference type="PANTHER" id="PTHR23427:SF2">
    <property type="entry name" value="SURFEIT LOCUS PROTEIN 1"/>
    <property type="match status" value="1"/>
</dbReference>
<organism evidence="6 8">
    <name type="scientific">Cyberlindnera jadinii (strain ATCC 18201 / CBS 1600 / BCRC 20928 / JCM 3617 / NBRC 0987 / NRRL Y-1542)</name>
    <name type="common">Torula yeast</name>
    <name type="synonym">Candida utilis</name>
    <dbReference type="NCBI Taxonomy" id="983966"/>
    <lineage>
        <taxon>Eukaryota</taxon>
        <taxon>Fungi</taxon>
        <taxon>Dikarya</taxon>
        <taxon>Ascomycota</taxon>
        <taxon>Saccharomycotina</taxon>
        <taxon>Saccharomycetes</taxon>
        <taxon>Phaffomycetales</taxon>
        <taxon>Phaffomycetaceae</taxon>
        <taxon>Cyberlindnera</taxon>
    </lineage>
</organism>
<keyword evidence="3 5" id="KW-1133">Transmembrane helix</keyword>
<evidence type="ECO:0000256" key="4">
    <source>
        <dbReference type="ARBA" id="ARBA00023136"/>
    </source>
</evidence>
<dbReference type="EMBL" id="KV453926">
    <property type="protein sequence ID" value="ODV75574.1"/>
    <property type="molecule type" value="Genomic_DNA"/>
</dbReference>